<dbReference type="WBParaSite" id="HNAJ_0000686601-mRNA-1">
    <property type="protein sequence ID" value="HNAJ_0000686601-mRNA-1"/>
    <property type="gene ID" value="HNAJ_0000686601"/>
</dbReference>
<dbReference type="Proteomes" id="UP000278807">
    <property type="component" value="Unassembled WGS sequence"/>
</dbReference>
<organism evidence="3">
    <name type="scientific">Rodentolepis nana</name>
    <name type="common">Dwarf tapeworm</name>
    <name type="synonym">Hymenolepis nana</name>
    <dbReference type="NCBI Taxonomy" id="102285"/>
    <lineage>
        <taxon>Eukaryota</taxon>
        <taxon>Metazoa</taxon>
        <taxon>Spiralia</taxon>
        <taxon>Lophotrochozoa</taxon>
        <taxon>Platyhelminthes</taxon>
        <taxon>Cestoda</taxon>
        <taxon>Eucestoda</taxon>
        <taxon>Cyclophyllidea</taxon>
        <taxon>Hymenolepididae</taxon>
        <taxon>Rodentolepis</taxon>
    </lineage>
</organism>
<evidence type="ECO:0000313" key="3">
    <source>
        <dbReference type="WBParaSite" id="HNAJ_0000686601-mRNA-1"/>
    </source>
</evidence>
<reference evidence="3" key="1">
    <citation type="submission" date="2017-02" db="UniProtKB">
        <authorList>
            <consortium name="WormBaseParasite"/>
        </authorList>
    </citation>
    <scope>IDENTIFICATION</scope>
</reference>
<reference evidence="1 2" key="2">
    <citation type="submission" date="2018-11" db="EMBL/GenBank/DDBJ databases">
        <authorList>
            <consortium name="Pathogen Informatics"/>
        </authorList>
    </citation>
    <scope>NUCLEOTIDE SEQUENCE [LARGE SCALE GENOMIC DNA]</scope>
</reference>
<accession>A0A0R3TIH5</accession>
<evidence type="ECO:0000313" key="2">
    <source>
        <dbReference type="Proteomes" id="UP000278807"/>
    </source>
</evidence>
<dbReference type="OrthoDB" id="120976at2759"/>
<dbReference type="AlphaFoldDB" id="A0A0R3TIH5"/>
<dbReference type="EMBL" id="UZAE01008747">
    <property type="protein sequence ID" value="VDO02722.1"/>
    <property type="molecule type" value="Genomic_DNA"/>
</dbReference>
<sequence>MSQVEAVEEVSGDTSEKLLVEKLRRYGKRFELCYYMLSDFRFDRLHREIVSPAILKAVLNIYEVIPNDPNLNARLYKAVTNIMKKLDVDDLTFELGQQVMQYTLSYRLRFKSDDRLLRLLISRFGIIPDGTYLNIQSDSSYILFLITYIEESSANAEEDHFISMLYGPTGRFPLNPKVIWLLYESLEGSENARALFRIMDALSILGRVERVSLPHLHKYYFSLIIVLISLRELVNWCLE</sequence>
<evidence type="ECO:0000313" key="1">
    <source>
        <dbReference type="EMBL" id="VDO02722.1"/>
    </source>
</evidence>
<proteinExistence type="predicted"/>
<keyword evidence="2" id="KW-1185">Reference proteome</keyword>
<name>A0A0R3TIH5_RODNA</name>
<gene>
    <name evidence="1" type="ORF">HNAJ_LOCUS6862</name>
</gene>
<protein>
    <submittedName>
        <fullName evidence="3">CNOT1_CAF1_bind domain-containing protein</fullName>
    </submittedName>
</protein>